<protein>
    <submittedName>
        <fullName evidence="1">Uncharacterized protein</fullName>
    </submittedName>
</protein>
<evidence type="ECO:0000313" key="2">
    <source>
        <dbReference type="Proteomes" id="UP000228920"/>
    </source>
</evidence>
<evidence type="ECO:0000313" key="1">
    <source>
        <dbReference type="EMBL" id="PIZ46778.1"/>
    </source>
</evidence>
<comment type="caution">
    <text evidence="1">The sequence shown here is derived from an EMBL/GenBank/DDBJ whole genome shotgun (WGS) entry which is preliminary data.</text>
</comment>
<gene>
    <name evidence="1" type="ORF">COY32_02790</name>
</gene>
<proteinExistence type="predicted"/>
<dbReference type="Proteomes" id="UP000228920">
    <property type="component" value="Unassembled WGS sequence"/>
</dbReference>
<accession>A0A2M7TJQ3</accession>
<sequence>MKKVYIVTCVIIIFWILILVSDTKVLLSETKVKPGEDYYTEEYGNLGENDASSLACKYFNGRKVLEVVFWYSPNNFLGRDSCPFLLRE</sequence>
<reference evidence="2" key="1">
    <citation type="submission" date="2017-09" db="EMBL/GenBank/DDBJ databases">
        <title>Depth-based differentiation of microbial function through sediment-hosted aquifers and enrichment of novel symbionts in the deep terrestrial subsurface.</title>
        <authorList>
            <person name="Probst A.J."/>
            <person name="Ladd B."/>
            <person name="Jarett J.K."/>
            <person name="Geller-Mcgrath D.E."/>
            <person name="Sieber C.M.K."/>
            <person name="Emerson J.B."/>
            <person name="Anantharaman K."/>
            <person name="Thomas B.C."/>
            <person name="Malmstrom R."/>
            <person name="Stieglmeier M."/>
            <person name="Klingl A."/>
            <person name="Woyke T."/>
            <person name="Ryan C.M."/>
            <person name="Banfield J.F."/>
        </authorList>
    </citation>
    <scope>NUCLEOTIDE SEQUENCE [LARGE SCALE GENOMIC DNA]</scope>
</reference>
<dbReference type="AlphaFoldDB" id="A0A2M7TJQ3"/>
<name>A0A2M7TJQ3_UNCKA</name>
<organism evidence="1 2">
    <name type="scientific">candidate division WWE3 bacterium CG_4_10_14_0_2_um_filter_41_14</name>
    <dbReference type="NCBI Taxonomy" id="1975072"/>
    <lineage>
        <taxon>Bacteria</taxon>
        <taxon>Katanobacteria</taxon>
    </lineage>
</organism>
<dbReference type="EMBL" id="PFNL01000080">
    <property type="protein sequence ID" value="PIZ46778.1"/>
    <property type="molecule type" value="Genomic_DNA"/>
</dbReference>